<dbReference type="Gene3D" id="1.10.10.10">
    <property type="entry name" value="Winged helix-like DNA-binding domain superfamily/Winged helix DNA-binding domain"/>
    <property type="match status" value="1"/>
</dbReference>
<keyword evidence="2" id="KW-0238">DNA-binding</keyword>
<dbReference type="PANTHER" id="PTHR33204">
    <property type="entry name" value="TRANSCRIPTIONAL REGULATOR, MARR FAMILY"/>
    <property type="match status" value="1"/>
</dbReference>
<dbReference type="InterPro" id="IPR036390">
    <property type="entry name" value="WH_DNA-bd_sf"/>
</dbReference>
<evidence type="ECO:0000313" key="5">
    <source>
        <dbReference type="EMBL" id="GAA3620249.1"/>
    </source>
</evidence>
<proteinExistence type="predicted"/>
<sequence>MTNRHTLPAGEPISDDECRRATAVVKIVTKRWTSAIMLALGRGATRFGQMEALVEGISARLLSARLRELEQHHLLERVVTPTVPVSVRYHLTPRGLTVLTSMHNLAVPEQHQDVDQDVA</sequence>
<keyword evidence="1" id="KW-0805">Transcription regulation</keyword>
<keyword evidence="3" id="KW-0804">Transcription</keyword>
<dbReference type="Pfam" id="PF01638">
    <property type="entry name" value="HxlR"/>
    <property type="match status" value="1"/>
</dbReference>
<name>A0ABP6ZUP3_9ACTN</name>
<accession>A0ABP6ZUP3</accession>
<gene>
    <name evidence="5" type="ORF">GCM10022223_41400</name>
</gene>
<dbReference type="RefSeq" id="WP_231481034.1">
    <property type="nucleotide sequence ID" value="NZ_BAAAZO010000006.1"/>
</dbReference>
<dbReference type="EMBL" id="BAAAZO010000006">
    <property type="protein sequence ID" value="GAA3620249.1"/>
    <property type="molecule type" value="Genomic_DNA"/>
</dbReference>
<keyword evidence="6" id="KW-1185">Reference proteome</keyword>
<evidence type="ECO:0000259" key="4">
    <source>
        <dbReference type="PROSITE" id="PS51118"/>
    </source>
</evidence>
<dbReference type="SUPFAM" id="SSF46785">
    <property type="entry name" value="Winged helix' DNA-binding domain"/>
    <property type="match status" value="1"/>
</dbReference>
<evidence type="ECO:0000256" key="1">
    <source>
        <dbReference type="ARBA" id="ARBA00023015"/>
    </source>
</evidence>
<protein>
    <recommendedName>
        <fullName evidence="4">HTH hxlR-type domain-containing protein</fullName>
    </recommendedName>
</protein>
<feature type="domain" description="HTH hxlR-type" evidence="4">
    <location>
        <begin position="18"/>
        <end position="117"/>
    </location>
</feature>
<dbReference type="Proteomes" id="UP001501074">
    <property type="component" value="Unassembled WGS sequence"/>
</dbReference>
<dbReference type="PROSITE" id="PS51118">
    <property type="entry name" value="HTH_HXLR"/>
    <property type="match status" value="1"/>
</dbReference>
<dbReference type="InterPro" id="IPR002577">
    <property type="entry name" value="HTH_HxlR"/>
</dbReference>
<evidence type="ECO:0000256" key="2">
    <source>
        <dbReference type="ARBA" id="ARBA00023125"/>
    </source>
</evidence>
<dbReference type="InterPro" id="IPR036388">
    <property type="entry name" value="WH-like_DNA-bd_sf"/>
</dbReference>
<evidence type="ECO:0000313" key="6">
    <source>
        <dbReference type="Proteomes" id="UP001501074"/>
    </source>
</evidence>
<comment type="caution">
    <text evidence="5">The sequence shown here is derived from an EMBL/GenBank/DDBJ whole genome shotgun (WGS) entry which is preliminary data.</text>
</comment>
<reference evidence="6" key="1">
    <citation type="journal article" date="2019" name="Int. J. Syst. Evol. Microbiol.">
        <title>The Global Catalogue of Microorganisms (GCM) 10K type strain sequencing project: providing services to taxonomists for standard genome sequencing and annotation.</title>
        <authorList>
            <consortium name="The Broad Institute Genomics Platform"/>
            <consortium name="The Broad Institute Genome Sequencing Center for Infectious Disease"/>
            <person name="Wu L."/>
            <person name="Ma J."/>
        </authorList>
    </citation>
    <scope>NUCLEOTIDE SEQUENCE [LARGE SCALE GENOMIC DNA]</scope>
    <source>
        <strain evidence="6">JCM 16902</strain>
    </source>
</reference>
<organism evidence="5 6">
    <name type="scientific">Kineosporia mesophila</name>
    <dbReference type="NCBI Taxonomy" id="566012"/>
    <lineage>
        <taxon>Bacteria</taxon>
        <taxon>Bacillati</taxon>
        <taxon>Actinomycetota</taxon>
        <taxon>Actinomycetes</taxon>
        <taxon>Kineosporiales</taxon>
        <taxon>Kineosporiaceae</taxon>
        <taxon>Kineosporia</taxon>
    </lineage>
</organism>
<dbReference type="PANTHER" id="PTHR33204:SF37">
    <property type="entry name" value="HTH-TYPE TRANSCRIPTIONAL REGULATOR YODB"/>
    <property type="match status" value="1"/>
</dbReference>
<evidence type="ECO:0000256" key="3">
    <source>
        <dbReference type="ARBA" id="ARBA00023163"/>
    </source>
</evidence>